<protein>
    <submittedName>
        <fullName evidence="4">Dihydroxyacetone kinase subunit DhaL</fullName>
    </submittedName>
</protein>
<dbReference type="GO" id="GO:0016301">
    <property type="term" value="F:kinase activity"/>
    <property type="evidence" value="ECO:0007669"/>
    <property type="project" value="UniProtKB-KW"/>
</dbReference>
<dbReference type="NCBIfam" id="TIGR02365">
    <property type="entry name" value="dha_L_ycgS"/>
    <property type="match status" value="1"/>
</dbReference>
<dbReference type="InterPro" id="IPR004007">
    <property type="entry name" value="DhaL_dom"/>
</dbReference>
<dbReference type="InterPro" id="IPR036117">
    <property type="entry name" value="DhaL_dom_sf"/>
</dbReference>
<evidence type="ECO:0000313" key="5">
    <source>
        <dbReference type="Proteomes" id="UP001501427"/>
    </source>
</evidence>
<dbReference type="Gene3D" id="1.25.40.340">
    <property type="match status" value="1"/>
</dbReference>
<sequence>MGPVNAEDFVAWVRRAAELVAADADRLTRLDAAIGDGDHGHNMDRGFRAATDAISGGTLPEDAPPGKVLMTAGRAIVSKTGGASGPLYGTALRRAGKALGDTADVDAAALGAALRAALDGVRELGKATEGDKTMVDALAPAVAAYEAALADGSDLAGCVRAAAGAAGEGAEATVPMQARKGRASYLGPRSTGHLDPGAASTALVLGALADVVAQGG</sequence>
<dbReference type="EMBL" id="BAAAHD010000094">
    <property type="protein sequence ID" value="GAA0599036.1"/>
    <property type="molecule type" value="Genomic_DNA"/>
</dbReference>
<keyword evidence="5" id="KW-1185">Reference proteome</keyword>
<dbReference type="PANTHER" id="PTHR28629:SF4">
    <property type="entry name" value="TRIOKINASE_FMN CYCLASE"/>
    <property type="match status" value="1"/>
</dbReference>
<dbReference type="PANTHER" id="PTHR28629">
    <property type="entry name" value="TRIOKINASE/FMN CYCLASE"/>
    <property type="match status" value="1"/>
</dbReference>
<organism evidence="4 5">
    <name type="scientific">Actinomadura livida</name>
    <dbReference type="NCBI Taxonomy" id="79909"/>
    <lineage>
        <taxon>Bacteria</taxon>
        <taxon>Bacillati</taxon>
        <taxon>Actinomycetota</taxon>
        <taxon>Actinomycetes</taxon>
        <taxon>Streptosporangiales</taxon>
        <taxon>Thermomonosporaceae</taxon>
        <taxon>Actinomadura</taxon>
    </lineage>
</organism>
<evidence type="ECO:0000256" key="2">
    <source>
        <dbReference type="ARBA" id="ARBA00022777"/>
    </source>
</evidence>
<dbReference type="Pfam" id="PF02734">
    <property type="entry name" value="Dak2"/>
    <property type="match status" value="1"/>
</dbReference>
<dbReference type="Proteomes" id="UP001501427">
    <property type="component" value="Unassembled WGS sequence"/>
</dbReference>
<reference evidence="5" key="1">
    <citation type="journal article" date="2019" name="Int. J. Syst. Evol. Microbiol.">
        <title>The Global Catalogue of Microorganisms (GCM) 10K type strain sequencing project: providing services to taxonomists for standard genome sequencing and annotation.</title>
        <authorList>
            <consortium name="The Broad Institute Genomics Platform"/>
            <consortium name="The Broad Institute Genome Sequencing Center for Infectious Disease"/>
            <person name="Wu L."/>
            <person name="Ma J."/>
        </authorList>
    </citation>
    <scope>NUCLEOTIDE SEQUENCE [LARGE SCALE GENOMIC DNA]</scope>
    <source>
        <strain evidence="5">JCM 10667</strain>
    </source>
</reference>
<name>A0ABP3QX12_9ACTN</name>
<dbReference type="SUPFAM" id="SSF101473">
    <property type="entry name" value="DhaL-like"/>
    <property type="match status" value="1"/>
</dbReference>
<dbReference type="SMART" id="SM01120">
    <property type="entry name" value="Dak2"/>
    <property type="match status" value="1"/>
</dbReference>
<dbReference type="PROSITE" id="PS51480">
    <property type="entry name" value="DHAL"/>
    <property type="match status" value="1"/>
</dbReference>
<evidence type="ECO:0000313" key="4">
    <source>
        <dbReference type="EMBL" id="GAA0599036.1"/>
    </source>
</evidence>
<evidence type="ECO:0000256" key="1">
    <source>
        <dbReference type="ARBA" id="ARBA00022679"/>
    </source>
</evidence>
<gene>
    <name evidence="4" type="primary">dhaL</name>
    <name evidence="4" type="ORF">GCM10009546_71250</name>
</gene>
<accession>A0ABP3QX12</accession>
<comment type="caution">
    <text evidence="4">The sequence shown here is derived from an EMBL/GenBank/DDBJ whole genome shotgun (WGS) entry which is preliminary data.</text>
</comment>
<keyword evidence="2 4" id="KW-0418">Kinase</keyword>
<dbReference type="InterPro" id="IPR012737">
    <property type="entry name" value="DhaK_L_YcgS"/>
</dbReference>
<dbReference type="InterPro" id="IPR050861">
    <property type="entry name" value="Dihydroxyacetone_Kinase"/>
</dbReference>
<evidence type="ECO:0000259" key="3">
    <source>
        <dbReference type="PROSITE" id="PS51480"/>
    </source>
</evidence>
<proteinExistence type="predicted"/>
<feature type="domain" description="DhaL" evidence="3">
    <location>
        <begin position="7"/>
        <end position="210"/>
    </location>
</feature>
<keyword evidence="1" id="KW-0808">Transferase</keyword>